<proteinExistence type="predicted"/>
<sequence>MTKNYQIEGMTCEHCVKAVEAEVNEVPGTQGVDIDLASGRMSVHGEDFSDDAIVEAVIEAGYKVIEQ</sequence>
<dbReference type="Proteomes" id="UP000427071">
    <property type="component" value="Chromosome"/>
</dbReference>
<dbReference type="InterPro" id="IPR006121">
    <property type="entry name" value="HMA_dom"/>
</dbReference>
<evidence type="ECO:0000256" key="1">
    <source>
        <dbReference type="ARBA" id="ARBA00022723"/>
    </source>
</evidence>
<dbReference type="PROSITE" id="PS01047">
    <property type="entry name" value="HMA_1"/>
    <property type="match status" value="1"/>
</dbReference>
<dbReference type="RefSeq" id="WP_231580469.1">
    <property type="nucleotide sequence ID" value="NZ_CP046452.1"/>
</dbReference>
<evidence type="ECO:0000313" key="3">
    <source>
        <dbReference type="EMBL" id="QGU03180.1"/>
    </source>
</evidence>
<keyword evidence="1" id="KW-0479">Metal-binding</keyword>
<dbReference type="Pfam" id="PF00403">
    <property type="entry name" value="HMA"/>
    <property type="match status" value="1"/>
</dbReference>
<evidence type="ECO:0000313" key="4">
    <source>
        <dbReference type="Proteomes" id="UP000427071"/>
    </source>
</evidence>
<dbReference type="SUPFAM" id="SSF55008">
    <property type="entry name" value="HMA, heavy metal-associated domain"/>
    <property type="match status" value="1"/>
</dbReference>
<name>A0A6B8W0P0_9CORY</name>
<dbReference type="PRINTS" id="PR00944">
    <property type="entry name" value="CUEXPORT"/>
</dbReference>
<dbReference type="KEGG" id="ckw:CKALI_11710"/>
<dbReference type="InterPro" id="IPR036163">
    <property type="entry name" value="HMA_dom_sf"/>
</dbReference>
<dbReference type="InterPro" id="IPR017969">
    <property type="entry name" value="Heavy-metal-associated_CS"/>
</dbReference>
<dbReference type="CDD" id="cd00371">
    <property type="entry name" value="HMA"/>
    <property type="match status" value="1"/>
</dbReference>
<protein>
    <submittedName>
        <fullName evidence="3">Copper chaperone CopZ</fullName>
    </submittedName>
</protein>
<dbReference type="EMBL" id="CP046452">
    <property type="protein sequence ID" value="QGU03180.1"/>
    <property type="molecule type" value="Genomic_DNA"/>
</dbReference>
<feature type="domain" description="HMA" evidence="2">
    <location>
        <begin position="1"/>
        <end position="65"/>
    </location>
</feature>
<reference evidence="4" key="1">
    <citation type="submission" date="2019-11" db="EMBL/GenBank/DDBJ databases">
        <title>Complete genome sequence of Corynebacterium kalinowskii 1959, a novel Corynebacterium species isolated from soil of a small paddock in Vilsendorf, Germany.</title>
        <authorList>
            <person name="Schaffert L."/>
            <person name="Ruwe M."/>
            <person name="Milse J."/>
            <person name="Hanuschka K."/>
            <person name="Ortseifen V."/>
            <person name="Droste J."/>
            <person name="Brandt D."/>
            <person name="Schlueter L."/>
            <person name="Kutter Y."/>
            <person name="Vinke S."/>
            <person name="Viehoefer P."/>
            <person name="Jacob L."/>
            <person name="Luebke N.-C."/>
            <person name="Schulte-Berndt E."/>
            <person name="Hain C."/>
            <person name="Linder M."/>
            <person name="Schmidt P."/>
            <person name="Wollenschlaeger L."/>
            <person name="Luttermann T."/>
            <person name="Thieme E."/>
            <person name="Hassa J."/>
            <person name="Haak M."/>
            <person name="Wittchen M."/>
            <person name="Mentz A."/>
            <person name="Persicke M."/>
            <person name="Busche T."/>
            <person name="Ruckert C."/>
        </authorList>
    </citation>
    <scope>NUCLEOTIDE SEQUENCE [LARGE SCALE GENOMIC DNA]</scope>
    <source>
        <strain evidence="4">1959</strain>
    </source>
</reference>
<dbReference type="Gene3D" id="3.30.70.100">
    <property type="match status" value="1"/>
</dbReference>
<accession>A0A6B8W0P0</accession>
<dbReference type="PROSITE" id="PS50846">
    <property type="entry name" value="HMA_2"/>
    <property type="match status" value="1"/>
</dbReference>
<evidence type="ECO:0000259" key="2">
    <source>
        <dbReference type="PROSITE" id="PS50846"/>
    </source>
</evidence>
<dbReference type="InterPro" id="IPR000428">
    <property type="entry name" value="Cu-bd"/>
</dbReference>
<dbReference type="GO" id="GO:0006825">
    <property type="term" value="P:copper ion transport"/>
    <property type="evidence" value="ECO:0007669"/>
    <property type="project" value="InterPro"/>
</dbReference>
<dbReference type="GO" id="GO:0005507">
    <property type="term" value="F:copper ion binding"/>
    <property type="evidence" value="ECO:0007669"/>
    <property type="project" value="InterPro"/>
</dbReference>
<dbReference type="AlphaFoldDB" id="A0A6B8W0P0"/>
<organism evidence="3 4">
    <name type="scientific">Corynebacterium kalinowskii</name>
    <dbReference type="NCBI Taxonomy" id="2675216"/>
    <lineage>
        <taxon>Bacteria</taxon>
        <taxon>Bacillati</taxon>
        <taxon>Actinomycetota</taxon>
        <taxon>Actinomycetes</taxon>
        <taxon>Mycobacteriales</taxon>
        <taxon>Corynebacteriaceae</taxon>
        <taxon>Corynebacterium</taxon>
    </lineage>
</organism>
<gene>
    <name evidence="3" type="primary">copZ2</name>
    <name evidence="3" type="ORF">CKALI_11710</name>
</gene>
<keyword evidence="4" id="KW-1185">Reference proteome</keyword>